<sequence length="91" mass="10597">MKSGQYQTTNTYHRLIEPDKWQSNSDLTNMTSLLKLLTTKNIKQKLGKTAAQSQENNGGGEMIKMFLNNYINSLKLTKLFFHFELLFEKSY</sequence>
<accession>A0ABC7ZI33</accession>
<dbReference type="EMBL" id="CP003772">
    <property type="protein sequence ID" value="AFQ03872.1"/>
    <property type="molecule type" value="Genomic_DNA"/>
</dbReference>
<proteinExistence type="predicted"/>
<reference evidence="1 2" key="1">
    <citation type="journal article" date="2012" name="J. Bacteriol.">
        <title>Draft Genome Sequences of Four Axenic Mycoplasma genitalium Strains Isolated from Denmark, Japan, and Australia.</title>
        <authorList>
            <person name="McGowin C.L."/>
            <person name="Ma L."/>
            <person name="Jensen J.S."/>
            <person name="Mancuso M.M."/>
            <person name="Hamasuna R."/>
            <person name="Adegboye D."/>
            <person name="Martin D.H."/>
        </authorList>
    </citation>
    <scope>NUCLEOTIDE SEQUENCE [LARGE SCALE GENOMIC DNA]</scope>
    <source>
        <strain evidence="1 2">M6320</strain>
    </source>
</reference>
<dbReference type="AlphaFoldDB" id="A0ABC7ZI33"/>
<protein>
    <submittedName>
        <fullName evidence="1">MgPa adhesin</fullName>
    </submittedName>
</protein>
<evidence type="ECO:0000313" key="1">
    <source>
        <dbReference type="EMBL" id="AFQ03872.1"/>
    </source>
</evidence>
<dbReference type="Proteomes" id="UP000005254">
    <property type="component" value="Chromosome"/>
</dbReference>
<dbReference type="KEGG" id="mgx:CM1_00400"/>
<name>A0ABC7ZI33_MYCGT</name>
<evidence type="ECO:0000313" key="2">
    <source>
        <dbReference type="Proteomes" id="UP000005254"/>
    </source>
</evidence>
<organism evidence="1 2">
    <name type="scientific">Mycoplasmoides genitalium M6320</name>
    <dbReference type="NCBI Taxonomy" id="662945"/>
    <lineage>
        <taxon>Bacteria</taxon>
        <taxon>Bacillati</taxon>
        <taxon>Mycoplasmatota</taxon>
        <taxon>Mycoplasmoidales</taxon>
        <taxon>Mycoplasmoidaceae</taxon>
        <taxon>Mycoplasmoides</taxon>
    </lineage>
</organism>
<gene>
    <name evidence="1" type="ORF">CM1_00400</name>
</gene>